<keyword evidence="8" id="KW-1185">Reference proteome</keyword>
<accession>A0ABY5VJ26</accession>
<evidence type="ECO:0000256" key="3">
    <source>
        <dbReference type="ARBA" id="ARBA00022989"/>
    </source>
</evidence>
<reference evidence="7" key="1">
    <citation type="journal article" date="2022" name="Cell">
        <title>Design, construction, and in vivo augmentation of a complex gut microbiome.</title>
        <authorList>
            <person name="Cheng A.G."/>
            <person name="Ho P.Y."/>
            <person name="Aranda-Diaz A."/>
            <person name="Jain S."/>
            <person name="Yu F.B."/>
            <person name="Meng X."/>
            <person name="Wang M."/>
            <person name="Iakiviak M."/>
            <person name="Nagashima K."/>
            <person name="Zhao A."/>
            <person name="Murugkar P."/>
            <person name="Patil A."/>
            <person name="Atabakhsh K."/>
            <person name="Weakley A."/>
            <person name="Yan J."/>
            <person name="Brumbaugh A.R."/>
            <person name="Higginbottom S."/>
            <person name="Dimas A."/>
            <person name="Shiver A.L."/>
            <person name="Deutschbauer A."/>
            <person name="Neff N."/>
            <person name="Sonnenburg J.L."/>
            <person name="Huang K.C."/>
            <person name="Fischbach M.A."/>
        </authorList>
    </citation>
    <scope>NUCLEOTIDE SEQUENCE</scope>
    <source>
        <strain evidence="7">DSM 19829</strain>
    </source>
</reference>
<name>A0ABY5VJ26_9FIRM</name>
<feature type="transmembrane region" description="Helical" evidence="5">
    <location>
        <begin position="71"/>
        <end position="91"/>
    </location>
</feature>
<sequence>MVYILLIIGFLLLIKGADFFVEGSSSVARLLKVPPVVIGLTIVAMGTSAPEASVSITAGLSGNNDIALSNVIGSNIFNLLVVIGASAVIRPFQTDREIMKRDIPVNIAASVLLLFLLWDLKLGRFEGILLLILLAAYLVWIVAGAVRRRADAADEVQVLPPLKSAVYIAVGLAAIIWGGDLVVDSASEIARIFGMSQTLIGLTIVALGTSLPELVTSVVASRKGESGLALGNAVGSCLFNILFILGMSSSLSPLGGIGDNLIDIGVLIAVSAVIAVCCFTGKKVTRLEGLACIVFYIGYMSYAIIR</sequence>
<feature type="transmembrane region" description="Helical" evidence="5">
    <location>
        <begin position="127"/>
        <end position="146"/>
    </location>
</feature>
<evidence type="ECO:0000256" key="4">
    <source>
        <dbReference type="ARBA" id="ARBA00023136"/>
    </source>
</evidence>
<evidence type="ECO:0000313" key="8">
    <source>
        <dbReference type="Proteomes" id="UP001060164"/>
    </source>
</evidence>
<dbReference type="EMBL" id="CP102290">
    <property type="protein sequence ID" value="UWP60570.1"/>
    <property type="molecule type" value="Genomic_DNA"/>
</dbReference>
<evidence type="ECO:0000313" key="7">
    <source>
        <dbReference type="EMBL" id="UWP60570.1"/>
    </source>
</evidence>
<evidence type="ECO:0000256" key="2">
    <source>
        <dbReference type="ARBA" id="ARBA00022692"/>
    </source>
</evidence>
<dbReference type="Proteomes" id="UP001060164">
    <property type="component" value="Chromosome"/>
</dbReference>
<evidence type="ECO:0000256" key="5">
    <source>
        <dbReference type="SAM" id="Phobius"/>
    </source>
</evidence>
<dbReference type="PANTHER" id="PTHR10846">
    <property type="entry name" value="SODIUM/POTASSIUM/CALCIUM EXCHANGER"/>
    <property type="match status" value="1"/>
</dbReference>
<proteinExistence type="predicted"/>
<dbReference type="Pfam" id="PF01699">
    <property type="entry name" value="Na_Ca_ex"/>
    <property type="match status" value="2"/>
</dbReference>
<evidence type="ECO:0000259" key="6">
    <source>
        <dbReference type="Pfam" id="PF01699"/>
    </source>
</evidence>
<feature type="transmembrane region" description="Helical" evidence="5">
    <location>
        <begin position="287"/>
        <end position="305"/>
    </location>
</feature>
<feature type="transmembrane region" description="Helical" evidence="5">
    <location>
        <begin position="199"/>
        <end position="220"/>
    </location>
</feature>
<protein>
    <submittedName>
        <fullName evidence="7">Calcium/sodium antiporter</fullName>
    </submittedName>
</protein>
<feature type="domain" description="Sodium/calcium exchanger membrane region" evidence="6">
    <location>
        <begin position="3"/>
        <end position="141"/>
    </location>
</feature>
<dbReference type="InterPro" id="IPR004481">
    <property type="entry name" value="K/Na/Ca-exchanger"/>
</dbReference>
<dbReference type="NCBIfam" id="TIGR00367">
    <property type="entry name" value="calcium/sodium antiporter"/>
    <property type="match status" value="1"/>
</dbReference>
<dbReference type="Gene3D" id="1.20.1420.30">
    <property type="entry name" value="NCX, central ion-binding region"/>
    <property type="match status" value="1"/>
</dbReference>
<gene>
    <name evidence="7" type="ORF">NQ502_05955</name>
</gene>
<feature type="transmembrane region" description="Helical" evidence="5">
    <location>
        <begin position="158"/>
        <end position="179"/>
    </location>
</feature>
<keyword evidence="3 5" id="KW-1133">Transmembrane helix</keyword>
<dbReference type="InterPro" id="IPR044880">
    <property type="entry name" value="NCX_ion-bd_dom_sf"/>
</dbReference>
<organism evidence="7 8">
    <name type="scientific">Ruminococcus gauvreauii</name>
    <dbReference type="NCBI Taxonomy" id="438033"/>
    <lineage>
        <taxon>Bacteria</taxon>
        <taxon>Bacillati</taxon>
        <taxon>Bacillota</taxon>
        <taxon>Clostridia</taxon>
        <taxon>Eubacteriales</taxon>
        <taxon>Oscillospiraceae</taxon>
        <taxon>Ruminococcus</taxon>
    </lineage>
</organism>
<feature type="transmembrane region" description="Helical" evidence="5">
    <location>
        <begin position="227"/>
        <end position="249"/>
    </location>
</feature>
<evidence type="ECO:0000256" key="1">
    <source>
        <dbReference type="ARBA" id="ARBA00004141"/>
    </source>
</evidence>
<feature type="transmembrane region" description="Helical" evidence="5">
    <location>
        <begin position="261"/>
        <end position="280"/>
    </location>
</feature>
<feature type="domain" description="Sodium/calcium exchanger membrane region" evidence="6">
    <location>
        <begin position="164"/>
        <end position="304"/>
    </location>
</feature>
<dbReference type="PANTHER" id="PTHR10846:SF8">
    <property type="entry name" value="INNER MEMBRANE PROTEIN YRBG"/>
    <property type="match status" value="1"/>
</dbReference>
<dbReference type="RefSeq" id="WP_028530506.1">
    <property type="nucleotide sequence ID" value="NZ_CABLBR010000002.1"/>
</dbReference>
<dbReference type="InterPro" id="IPR004837">
    <property type="entry name" value="NaCa_Exmemb"/>
</dbReference>
<keyword evidence="4 5" id="KW-0472">Membrane</keyword>
<comment type="subcellular location">
    <subcellularLocation>
        <location evidence="1">Membrane</location>
        <topology evidence="1">Multi-pass membrane protein</topology>
    </subcellularLocation>
</comment>
<keyword evidence="2 5" id="KW-0812">Transmembrane</keyword>